<dbReference type="OrthoDB" id="9796260at2"/>
<comment type="caution">
    <text evidence="12">The sequence shown here is derived from an EMBL/GenBank/DDBJ whole genome shotgun (WGS) entry which is preliminary data.</text>
</comment>
<feature type="transmembrane region" description="Helical" evidence="11">
    <location>
        <begin position="7"/>
        <end position="26"/>
    </location>
</feature>
<comment type="similarity">
    <text evidence="2">Belongs to the binding-protein-dependent transport system permease family. FecCD subfamily.</text>
</comment>
<evidence type="ECO:0000256" key="7">
    <source>
        <dbReference type="ARBA" id="ARBA00022989"/>
    </source>
</evidence>
<keyword evidence="8" id="KW-0408">Iron</keyword>
<keyword evidence="6 11" id="KW-0812">Transmembrane</keyword>
<keyword evidence="15" id="KW-1185">Reference proteome</keyword>
<feature type="transmembrane region" description="Helical" evidence="11">
    <location>
        <begin position="173"/>
        <end position="193"/>
    </location>
</feature>
<reference evidence="12" key="2">
    <citation type="submission" date="2015-10" db="EMBL/GenBank/DDBJ databases">
        <authorList>
            <person name="Gilbert D.G."/>
        </authorList>
    </citation>
    <scope>NUCLEOTIDE SEQUENCE</scope>
    <source>
        <strain evidence="12">GO-13</strain>
    </source>
</reference>
<dbReference type="InterPro" id="IPR000522">
    <property type="entry name" value="ABC_transptr_permease_BtuC"/>
</dbReference>
<evidence type="ECO:0000256" key="3">
    <source>
        <dbReference type="ARBA" id="ARBA00022448"/>
    </source>
</evidence>
<dbReference type="Proteomes" id="UP000036168">
    <property type="component" value="Unassembled WGS sequence"/>
</dbReference>
<sequence length="314" mass="34863">MDSKRKMFVLIMAAAVCTGLFLFYALPSVWEYALPRRMTKVLAIILVGTAIGYSSMIFQTITNNRILTPGILGLDSLYVLLQTAVIYFFGAAQLAELGKNANFLMSTGLMVCFSFALFALMFRRGGRHIFLLLLVGVVFGTLFRSLSSFMQMLIDPNEFQVVQNKMFASFNNVNTDILLLASAVIIAVLAYAWRFRRIFDVLSLGRDHAVNLGIDYDRTVKKMLIIVAVLVSVSTALVGPITFLGLLAVNVAREFFKTYKHSVLIPGAVLFSIIALVGGQFIVEKVFGLTATLVVIIDFIGGIYFIYLLLKERK</sequence>
<organism evidence="12 14">
    <name type="scientific">Bacillus glycinifermentans</name>
    <dbReference type="NCBI Taxonomy" id="1664069"/>
    <lineage>
        <taxon>Bacteria</taxon>
        <taxon>Bacillati</taxon>
        <taxon>Bacillota</taxon>
        <taxon>Bacilli</taxon>
        <taxon>Bacillales</taxon>
        <taxon>Bacillaceae</taxon>
        <taxon>Bacillus</taxon>
    </lineage>
</organism>
<dbReference type="GO" id="GO:0033214">
    <property type="term" value="P:siderophore-iron import into cell"/>
    <property type="evidence" value="ECO:0007669"/>
    <property type="project" value="TreeGrafter"/>
</dbReference>
<dbReference type="GO" id="GO:0005886">
    <property type="term" value="C:plasma membrane"/>
    <property type="evidence" value="ECO:0007669"/>
    <property type="project" value="UniProtKB-SubCell"/>
</dbReference>
<evidence type="ECO:0000313" key="15">
    <source>
        <dbReference type="Proteomes" id="UP001341297"/>
    </source>
</evidence>
<keyword evidence="10 11" id="KW-0472">Membrane</keyword>
<evidence type="ECO:0000256" key="5">
    <source>
        <dbReference type="ARBA" id="ARBA00022496"/>
    </source>
</evidence>
<evidence type="ECO:0000256" key="10">
    <source>
        <dbReference type="ARBA" id="ARBA00023136"/>
    </source>
</evidence>
<dbReference type="FunFam" id="1.10.3470.10:FF:000004">
    <property type="entry name" value="Iron compound ABC transporter, permease"/>
    <property type="match status" value="1"/>
</dbReference>
<feature type="transmembrane region" description="Helical" evidence="11">
    <location>
        <begin position="101"/>
        <end position="122"/>
    </location>
</feature>
<evidence type="ECO:0000313" key="12">
    <source>
        <dbReference type="EMBL" id="KRT95795.1"/>
    </source>
</evidence>
<evidence type="ECO:0000256" key="1">
    <source>
        <dbReference type="ARBA" id="ARBA00004651"/>
    </source>
</evidence>
<evidence type="ECO:0000313" key="13">
    <source>
        <dbReference type="EMBL" id="MEC0484300.1"/>
    </source>
</evidence>
<accession>A0A0T6BVY3</accession>
<dbReference type="GO" id="GO:0022857">
    <property type="term" value="F:transmembrane transporter activity"/>
    <property type="evidence" value="ECO:0007669"/>
    <property type="project" value="InterPro"/>
</dbReference>
<dbReference type="AlphaFoldDB" id="A0A0T6BVY3"/>
<evidence type="ECO:0000256" key="2">
    <source>
        <dbReference type="ARBA" id="ARBA00007935"/>
    </source>
</evidence>
<feature type="transmembrane region" description="Helical" evidence="11">
    <location>
        <begin position="224"/>
        <end position="249"/>
    </location>
</feature>
<dbReference type="EMBL" id="JARRTL010000007">
    <property type="protein sequence ID" value="MEC0484300.1"/>
    <property type="molecule type" value="Genomic_DNA"/>
</dbReference>
<dbReference type="Gene3D" id="1.10.3470.10">
    <property type="entry name" value="ABC transporter involved in vitamin B12 uptake, BtuC"/>
    <property type="match status" value="1"/>
</dbReference>
<dbReference type="InterPro" id="IPR037294">
    <property type="entry name" value="ABC_BtuC-like"/>
</dbReference>
<keyword evidence="5" id="KW-0410">Iron transport</keyword>
<name>A0A0T6BVY3_9BACI</name>
<dbReference type="RefSeq" id="WP_057957404.1">
    <property type="nucleotide sequence ID" value="NZ_CP023481.1"/>
</dbReference>
<dbReference type="EMBL" id="LECW02000001">
    <property type="protein sequence ID" value="KRT95795.1"/>
    <property type="molecule type" value="Genomic_DNA"/>
</dbReference>
<dbReference type="PANTHER" id="PTHR30472:SF19">
    <property type="entry name" value="PETROBACTIN IMPORT SYSTEM PERMEASE PROTEIN YCLO"/>
    <property type="match status" value="1"/>
</dbReference>
<feature type="transmembrane region" description="Helical" evidence="11">
    <location>
        <begin position="129"/>
        <end position="153"/>
    </location>
</feature>
<feature type="transmembrane region" description="Helical" evidence="11">
    <location>
        <begin position="70"/>
        <end position="89"/>
    </location>
</feature>
<dbReference type="Pfam" id="PF01032">
    <property type="entry name" value="FecCD"/>
    <property type="match status" value="1"/>
</dbReference>
<reference evidence="13 15" key="3">
    <citation type="submission" date="2023-03" db="EMBL/GenBank/DDBJ databases">
        <title>Agriculturally important microbes genome sequencing.</title>
        <authorList>
            <person name="Dunlap C."/>
        </authorList>
    </citation>
    <scope>NUCLEOTIDE SEQUENCE [LARGE SCALE GENOMIC DNA]</scope>
    <source>
        <strain evidence="13 15">CBP-3203</strain>
    </source>
</reference>
<evidence type="ECO:0000256" key="4">
    <source>
        <dbReference type="ARBA" id="ARBA00022475"/>
    </source>
</evidence>
<evidence type="ECO:0000313" key="14">
    <source>
        <dbReference type="Proteomes" id="UP000036168"/>
    </source>
</evidence>
<dbReference type="SUPFAM" id="SSF81345">
    <property type="entry name" value="ABC transporter involved in vitamin B12 uptake, BtuC"/>
    <property type="match status" value="1"/>
</dbReference>
<dbReference type="PANTHER" id="PTHR30472">
    <property type="entry name" value="FERRIC ENTEROBACTIN TRANSPORT SYSTEM PERMEASE PROTEIN"/>
    <property type="match status" value="1"/>
</dbReference>
<keyword evidence="3" id="KW-0813">Transport</keyword>
<keyword evidence="7 11" id="KW-1133">Transmembrane helix</keyword>
<gene>
    <name evidence="12" type="ORF">AB447_201465</name>
    <name evidence="13" type="ORF">P8828_05485</name>
</gene>
<dbReference type="STRING" id="1664069.BGLY_0479"/>
<proteinExistence type="inferred from homology"/>
<evidence type="ECO:0000256" key="11">
    <source>
        <dbReference type="SAM" id="Phobius"/>
    </source>
</evidence>
<evidence type="ECO:0000256" key="8">
    <source>
        <dbReference type="ARBA" id="ARBA00023004"/>
    </source>
</evidence>
<comment type="subcellular location">
    <subcellularLocation>
        <location evidence="1">Cell membrane</location>
        <topology evidence="1">Multi-pass membrane protein</topology>
    </subcellularLocation>
</comment>
<protein>
    <submittedName>
        <fullName evidence="12">Iron ABC transporter permease</fullName>
    </submittedName>
    <submittedName>
        <fullName evidence="13">Iron chelate uptake ABC transporter family permease subunit</fullName>
    </submittedName>
</protein>
<evidence type="ECO:0000256" key="9">
    <source>
        <dbReference type="ARBA" id="ARBA00023065"/>
    </source>
</evidence>
<keyword evidence="4" id="KW-1003">Cell membrane</keyword>
<keyword evidence="9" id="KW-0406">Ion transport</keyword>
<feature type="transmembrane region" description="Helical" evidence="11">
    <location>
        <begin position="38"/>
        <end position="58"/>
    </location>
</feature>
<dbReference type="CDD" id="cd06550">
    <property type="entry name" value="TM_ABC_iron-siderophores_like"/>
    <property type="match status" value="1"/>
</dbReference>
<reference evidence="12 14" key="1">
    <citation type="journal article" date="2015" name="Int. J. Syst. Evol. Microbiol.">
        <title>Bacillus glycinifermentans sp. nov., isolated from fermented soybean paste.</title>
        <authorList>
            <person name="Kim S.J."/>
            <person name="Dunlap C.A."/>
            <person name="Kwon S.W."/>
            <person name="Rooney A.P."/>
        </authorList>
    </citation>
    <scope>NUCLEOTIDE SEQUENCE [LARGE SCALE GENOMIC DNA]</scope>
    <source>
        <strain evidence="12 14">GO-13</strain>
    </source>
</reference>
<dbReference type="Proteomes" id="UP001341297">
    <property type="component" value="Unassembled WGS sequence"/>
</dbReference>
<feature type="transmembrane region" description="Helical" evidence="11">
    <location>
        <begin position="286"/>
        <end position="310"/>
    </location>
</feature>
<evidence type="ECO:0000256" key="6">
    <source>
        <dbReference type="ARBA" id="ARBA00022692"/>
    </source>
</evidence>
<feature type="transmembrane region" description="Helical" evidence="11">
    <location>
        <begin position="261"/>
        <end position="279"/>
    </location>
</feature>